<proteinExistence type="inferred from homology"/>
<dbReference type="EMBL" id="JBJJXI010000021">
    <property type="protein sequence ID" value="KAL3405339.1"/>
    <property type="molecule type" value="Genomic_DNA"/>
</dbReference>
<accession>A0ABD2XJJ3</accession>
<evidence type="ECO:0000256" key="3">
    <source>
        <dbReference type="ARBA" id="ARBA00016840"/>
    </source>
</evidence>
<keyword evidence="5" id="KW-0206">Cytoskeleton</keyword>
<protein>
    <recommendedName>
        <fullName evidence="3">KIF-binding protein</fullName>
    </recommendedName>
</protein>
<dbReference type="Proteomes" id="UP001627154">
    <property type="component" value="Unassembled WGS sequence"/>
</dbReference>
<evidence type="ECO:0000256" key="2">
    <source>
        <dbReference type="ARBA" id="ARBA00010305"/>
    </source>
</evidence>
<keyword evidence="7" id="KW-1185">Reference proteome</keyword>
<dbReference type="Pfam" id="PF12309">
    <property type="entry name" value="KBP_C"/>
    <property type="match status" value="1"/>
</dbReference>
<evidence type="ECO:0000313" key="7">
    <source>
        <dbReference type="Proteomes" id="UP001627154"/>
    </source>
</evidence>
<evidence type="ECO:0000313" key="6">
    <source>
        <dbReference type="EMBL" id="KAL3405339.1"/>
    </source>
</evidence>
<dbReference type="GO" id="GO:0005856">
    <property type="term" value="C:cytoskeleton"/>
    <property type="evidence" value="ECO:0007669"/>
    <property type="project" value="UniProtKB-SubCell"/>
</dbReference>
<dbReference type="Gene3D" id="1.25.40.10">
    <property type="entry name" value="Tetratricopeptide repeat domain"/>
    <property type="match status" value="1"/>
</dbReference>
<dbReference type="PANTHER" id="PTHR46321">
    <property type="entry name" value="KIF1-BINDING PROTEIN"/>
    <property type="match status" value="1"/>
</dbReference>
<reference evidence="6 7" key="1">
    <citation type="journal article" date="2024" name="bioRxiv">
        <title>A reference genome for Trichogramma kaykai: A tiny desert-dwelling parasitoid wasp with competing sex-ratio distorters.</title>
        <authorList>
            <person name="Culotta J."/>
            <person name="Lindsey A.R."/>
        </authorList>
    </citation>
    <scope>NUCLEOTIDE SEQUENCE [LARGE SCALE GENOMIC DNA]</scope>
    <source>
        <strain evidence="6 7">KSX58</strain>
    </source>
</reference>
<dbReference type="PANTHER" id="PTHR46321:SF1">
    <property type="entry name" value="KIF-BINDING PROTEIN"/>
    <property type="match status" value="1"/>
</dbReference>
<dbReference type="InterPro" id="IPR011990">
    <property type="entry name" value="TPR-like_helical_dom_sf"/>
</dbReference>
<evidence type="ECO:0000256" key="4">
    <source>
        <dbReference type="ARBA" id="ARBA00022490"/>
    </source>
</evidence>
<dbReference type="AlphaFoldDB" id="A0ABD2XJJ3"/>
<gene>
    <name evidence="6" type="ORF">TKK_002363</name>
</gene>
<evidence type="ECO:0000256" key="5">
    <source>
        <dbReference type="ARBA" id="ARBA00023212"/>
    </source>
</evidence>
<evidence type="ECO:0000256" key="1">
    <source>
        <dbReference type="ARBA" id="ARBA00004245"/>
    </source>
</evidence>
<sequence>MSGRPIFDEAFKADLKEKYLAYKKLADEDSKNDSESDPYKSKYAAMEILKELRHLLLTCSTTSDAEQYKVDCMLGIVYLDEGILALDAEELNTGEELLMNCINTLNKYDVKKENILPTLRALNQLAILWSKREQTLTAKEYIDKAVRIYEEYQLKDEADNTPIDAPTLFEVEDVSTNSTKDELEKLHTLTLYYLAQVYGALEDLFKSAIYCHMTLKRQLEMNDYDSIDWSLNTATLSQFFMESKGFKQARHHLAAATLILQKHEDHLKSLSSKEPADEAESELIAAKWEIYNHRKADVSRCWAKYGILLMRDSRDRLIAASQGYPSCAADDTNVKDPKADTTPISQKLLDSFKFHSIEKDIEDIANNITDKYLLDFDDAKKVFLNVQKWLEEAKSYYTLEDQASEYVQIIQDMSELYRYLIFFEESDDRQAKMHKRRIDLLEGVVKQLNETYYLSVCQQIWIELGETYSEILNIKLDRLKDKDEKPTVHLITKVNNLAKSAILNYKKFIDSVALSKKDNRFPEEFVKPVLTSYYHIGRLYNVFITGDKLVKLENTKKSWEAYKFVAEYCKKNMKPEELKDTEYSLSIDFADLLPVKIAKLTRELSN</sequence>
<organism evidence="6 7">
    <name type="scientific">Trichogramma kaykai</name>
    <dbReference type="NCBI Taxonomy" id="54128"/>
    <lineage>
        <taxon>Eukaryota</taxon>
        <taxon>Metazoa</taxon>
        <taxon>Ecdysozoa</taxon>
        <taxon>Arthropoda</taxon>
        <taxon>Hexapoda</taxon>
        <taxon>Insecta</taxon>
        <taxon>Pterygota</taxon>
        <taxon>Neoptera</taxon>
        <taxon>Endopterygota</taxon>
        <taxon>Hymenoptera</taxon>
        <taxon>Apocrita</taxon>
        <taxon>Proctotrupomorpha</taxon>
        <taxon>Chalcidoidea</taxon>
        <taxon>Trichogrammatidae</taxon>
        <taxon>Trichogramma</taxon>
    </lineage>
</organism>
<name>A0ABD2XJJ3_9HYME</name>
<comment type="subcellular location">
    <subcellularLocation>
        <location evidence="1">Cytoplasm</location>
        <location evidence="1">Cytoskeleton</location>
    </subcellularLocation>
</comment>
<comment type="similarity">
    <text evidence="2">Belongs to the KIF-binding protein family.</text>
</comment>
<comment type="caution">
    <text evidence="6">The sequence shown here is derived from an EMBL/GenBank/DDBJ whole genome shotgun (WGS) entry which is preliminary data.</text>
</comment>
<dbReference type="InterPro" id="IPR022083">
    <property type="entry name" value="KBP"/>
</dbReference>
<keyword evidence="4" id="KW-0963">Cytoplasm</keyword>